<evidence type="ECO:0000313" key="5">
    <source>
        <dbReference type="Proteomes" id="UP000241394"/>
    </source>
</evidence>
<evidence type="ECO:0000313" key="4">
    <source>
        <dbReference type="EMBL" id="PSS35748.1"/>
    </source>
</evidence>
<dbReference type="Gramene" id="PSS35748">
    <property type="protein sequence ID" value="PSS35748"/>
    <property type="gene ID" value="CEY00_Acc00360"/>
</dbReference>
<gene>
    <name evidence="4" type="ORF">CEY00_Acc00360</name>
</gene>
<dbReference type="Proteomes" id="UP000241394">
    <property type="component" value="Chromosome LG1"/>
</dbReference>
<dbReference type="GO" id="GO:0004519">
    <property type="term" value="F:endonuclease activity"/>
    <property type="evidence" value="ECO:0007669"/>
    <property type="project" value="UniProtKB-KW"/>
</dbReference>
<feature type="domain" description="GAG-pre-integrase" evidence="2">
    <location>
        <begin position="139"/>
        <end position="187"/>
    </location>
</feature>
<proteinExistence type="predicted"/>
<keyword evidence="4" id="KW-0378">Hydrolase</keyword>
<feature type="domain" description="Retrovirus-related Pol polyprotein from transposon TNT 1-94-like beta-barrel" evidence="3">
    <location>
        <begin position="33"/>
        <end position="107"/>
    </location>
</feature>
<protein>
    <submittedName>
        <fullName evidence="4">Endonuclease</fullName>
    </submittedName>
</protein>
<keyword evidence="1" id="KW-0472">Membrane</keyword>
<dbReference type="InterPro" id="IPR054722">
    <property type="entry name" value="PolX-like_BBD"/>
</dbReference>
<dbReference type="OrthoDB" id="1938972at2759"/>
<accession>A0A2R6S0F8</accession>
<dbReference type="STRING" id="1590841.A0A2R6S0F8"/>
<dbReference type="InterPro" id="IPR025724">
    <property type="entry name" value="GAG-pre-integrase_dom"/>
</dbReference>
<dbReference type="Pfam" id="PF22936">
    <property type="entry name" value="Pol_BBD"/>
    <property type="match status" value="1"/>
</dbReference>
<keyword evidence="1" id="KW-0812">Transmembrane</keyword>
<evidence type="ECO:0000259" key="3">
    <source>
        <dbReference type="Pfam" id="PF22936"/>
    </source>
</evidence>
<comment type="caution">
    <text evidence="4">The sequence shown here is derived from an EMBL/GenBank/DDBJ whole genome shotgun (WGS) entry which is preliminary data.</text>
</comment>
<sequence length="247" mass="26960">MTRLDTSTTSSSFASGNLTTSASAFNSHTSLPWIIDSGASDHMTGSSPVFCAYTPCSGRDKVRNADGTVSSVSGKGLVRVTPLLSLSSVLHVPNFTTNLLSIGRITRDKNCSVTFFLSHCVFQDLITGRTIGNGREENGLYLLESQDQQQMAHHTTHTSSTTGDIMLWHRRLGHPSFSLLKHLFPSLSSNKIYPSFAVKIVNLESTTVLLFILVIIKALFLFLLYIQMFGVLLVLLLLKVIGGLSHL</sequence>
<dbReference type="AlphaFoldDB" id="A0A2R6S0F8"/>
<reference evidence="4 5" key="1">
    <citation type="submission" date="2017-07" db="EMBL/GenBank/DDBJ databases">
        <title>An improved, manually edited Actinidia chinensis var. chinensis (kiwifruit) genome highlights the challenges associated with draft genomes and gene prediction in plants.</title>
        <authorList>
            <person name="Pilkington S."/>
            <person name="Crowhurst R."/>
            <person name="Hilario E."/>
            <person name="Nardozza S."/>
            <person name="Fraser L."/>
            <person name="Peng Y."/>
            <person name="Gunaseelan K."/>
            <person name="Simpson R."/>
            <person name="Tahir J."/>
            <person name="Deroles S."/>
            <person name="Templeton K."/>
            <person name="Luo Z."/>
            <person name="Davy M."/>
            <person name="Cheng C."/>
            <person name="Mcneilage M."/>
            <person name="Scaglione D."/>
            <person name="Liu Y."/>
            <person name="Zhang Q."/>
            <person name="Datson P."/>
            <person name="De Silva N."/>
            <person name="Gardiner S."/>
            <person name="Bassett H."/>
            <person name="Chagne D."/>
            <person name="Mccallum J."/>
            <person name="Dzierzon H."/>
            <person name="Deng C."/>
            <person name="Wang Y.-Y."/>
            <person name="Barron N."/>
            <person name="Manako K."/>
            <person name="Bowen J."/>
            <person name="Foster T."/>
            <person name="Erridge Z."/>
            <person name="Tiffin H."/>
            <person name="Waite C."/>
            <person name="Davies K."/>
            <person name="Grierson E."/>
            <person name="Laing W."/>
            <person name="Kirk R."/>
            <person name="Chen X."/>
            <person name="Wood M."/>
            <person name="Montefiori M."/>
            <person name="Brummell D."/>
            <person name="Schwinn K."/>
            <person name="Catanach A."/>
            <person name="Fullerton C."/>
            <person name="Li D."/>
            <person name="Meiyalaghan S."/>
            <person name="Nieuwenhuizen N."/>
            <person name="Read N."/>
            <person name="Prakash R."/>
            <person name="Hunter D."/>
            <person name="Zhang H."/>
            <person name="Mckenzie M."/>
            <person name="Knabel M."/>
            <person name="Harris A."/>
            <person name="Allan A."/>
            <person name="Chen A."/>
            <person name="Janssen B."/>
            <person name="Plunkett B."/>
            <person name="Dwamena C."/>
            <person name="Voogd C."/>
            <person name="Leif D."/>
            <person name="Lafferty D."/>
            <person name="Souleyre E."/>
            <person name="Varkonyi-Gasic E."/>
            <person name="Gambi F."/>
            <person name="Hanley J."/>
            <person name="Yao J.-L."/>
            <person name="Cheung J."/>
            <person name="David K."/>
            <person name="Warren B."/>
            <person name="Marsh K."/>
            <person name="Snowden K."/>
            <person name="Lin-Wang K."/>
            <person name="Brian L."/>
            <person name="Martinez-Sanchez M."/>
            <person name="Wang M."/>
            <person name="Ileperuma N."/>
            <person name="Macnee N."/>
            <person name="Campin R."/>
            <person name="Mcatee P."/>
            <person name="Drummond R."/>
            <person name="Espley R."/>
            <person name="Ireland H."/>
            <person name="Wu R."/>
            <person name="Atkinson R."/>
            <person name="Karunairetnam S."/>
            <person name="Bulley S."/>
            <person name="Chunkath S."/>
            <person name="Hanley Z."/>
            <person name="Storey R."/>
            <person name="Thrimawithana A."/>
            <person name="Thomson S."/>
            <person name="David C."/>
            <person name="Testolin R."/>
        </authorList>
    </citation>
    <scope>NUCLEOTIDE SEQUENCE [LARGE SCALE GENOMIC DNA]</scope>
    <source>
        <strain evidence="5">cv. Red5</strain>
        <tissue evidence="4">Young leaf</tissue>
    </source>
</reference>
<feature type="transmembrane region" description="Helical" evidence="1">
    <location>
        <begin position="208"/>
        <end position="238"/>
    </location>
</feature>
<keyword evidence="1" id="KW-1133">Transmembrane helix</keyword>
<evidence type="ECO:0000256" key="1">
    <source>
        <dbReference type="SAM" id="Phobius"/>
    </source>
</evidence>
<keyword evidence="4" id="KW-0540">Nuclease</keyword>
<keyword evidence="5" id="KW-1185">Reference proteome</keyword>
<dbReference type="EMBL" id="NKQK01000001">
    <property type="protein sequence ID" value="PSS35748.1"/>
    <property type="molecule type" value="Genomic_DNA"/>
</dbReference>
<organism evidence="4 5">
    <name type="scientific">Actinidia chinensis var. chinensis</name>
    <name type="common">Chinese soft-hair kiwi</name>
    <dbReference type="NCBI Taxonomy" id="1590841"/>
    <lineage>
        <taxon>Eukaryota</taxon>
        <taxon>Viridiplantae</taxon>
        <taxon>Streptophyta</taxon>
        <taxon>Embryophyta</taxon>
        <taxon>Tracheophyta</taxon>
        <taxon>Spermatophyta</taxon>
        <taxon>Magnoliopsida</taxon>
        <taxon>eudicotyledons</taxon>
        <taxon>Gunneridae</taxon>
        <taxon>Pentapetalae</taxon>
        <taxon>asterids</taxon>
        <taxon>Ericales</taxon>
        <taxon>Actinidiaceae</taxon>
        <taxon>Actinidia</taxon>
    </lineage>
</organism>
<keyword evidence="4" id="KW-0255">Endonuclease</keyword>
<evidence type="ECO:0000259" key="2">
    <source>
        <dbReference type="Pfam" id="PF13976"/>
    </source>
</evidence>
<dbReference type="InParanoid" id="A0A2R6S0F8"/>
<dbReference type="OMA" id="QSATICK"/>
<name>A0A2R6S0F8_ACTCC</name>
<dbReference type="Pfam" id="PF13976">
    <property type="entry name" value="gag_pre-integrs"/>
    <property type="match status" value="1"/>
</dbReference>
<reference evidence="5" key="2">
    <citation type="journal article" date="2018" name="BMC Genomics">
        <title>A manually annotated Actinidia chinensis var. chinensis (kiwifruit) genome highlights the challenges associated with draft genomes and gene prediction in plants.</title>
        <authorList>
            <person name="Pilkington S.M."/>
            <person name="Crowhurst R."/>
            <person name="Hilario E."/>
            <person name="Nardozza S."/>
            <person name="Fraser L."/>
            <person name="Peng Y."/>
            <person name="Gunaseelan K."/>
            <person name="Simpson R."/>
            <person name="Tahir J."/>
            <person name="Deroles S.C."/>
            <person name="Templeton K."/>
            <person name="Luo Z."/>
            <person name="Davy M."/>
            <person name="Cheng C."/>
            <person name="McNeilage M."/>
            <person name="Scaglione D."/>
            <person name="Liu Y."/>
            <person name="Zhang Q."/>
            <person name="Datson P."/>
            <person name="De Silva N."/>
            <person name="Gardiner S.E."/>
            <person name="Bassett H."/>
            <person name="Chagne D."/>
            <person name="McCallum J."/>
            <person name="Dzierzon H."/>
            <person name="Deng C."/>
            <person name="Wang Y.Y."/>
            <person name="Barron L."/>
            <person name="Manako K."/>
            <person name="Bowen J."/>
            <person name="Foster T.M."/>
            <person name="Erridge Z.A."/>
            <person name="Tiffin H."/>
            <person name="Waite C.N."/>
            <person name="Davies K.M."/>
            <person name="Grierson E.P."/>
            <person name="Laing W.A."/>
            <person name="Kirk R."/>
            <person name="Chen X."/>
            <person name="Wood M."/>
            <person name="Montefiori M."/>
            <person name="Brummell D.A."/>
            <person name="Schwinn K.E."/>
            <person name="Catanach A."/>
            <person name="Fullerton C."/>
            <person name="Li D."/>
            <person name="Meiyalaghan S."/>
            <person name="Nieuwenhuizen N."/>
            <person name="Read N."/>
            <person name="Prakash R."/>
            <person name="Hunter D."/>
            <person name="Zhang H."/>
            <person name="McKenzie M."/>
            <person name="Knabel M."/>
            <person name="Harris A."/>
            <person name="Allan A.C."/>
            <person name="Gleave A."/>
            <person name="Chen A."/>
            <person name="Janssen B.J."/>
            <person name="Plunkett B."/>
            <person name="Ampomah-Dwamena C."/>
            <person name="Voogd C."/>
            <person name="Leif D."/>
            <person name="Lafferty D."/>
            <person name="Souleyre E.J.F."/>
            <person name="Varkonyi-Gasic E."/>
            <person name="Gambi F."/>
            <person name="Hanley J."/>
            <person name="Yao J.L."/>
            <person name="Cheung J."/>
            <person name="David K.M."/>
            <person name="Warren B."/>
            <person name="Marsh K."/>
            <person name="Snowden K.C."/>
            <person name="Lin-Wang K."/>
            <person name="Brian L."/>
            <person name="Martinez-Sanchez M."/>
            <person name="Wang M."/>
            <person name="Ileperuma N."/>
            <person name="Macnee N."/>
            <person name="Campin R."/>
            <person name="McAtee P."/>
            <person name="Drummond R.S.M."/>
            <person name="Espley R.V."/>
            <person name="Ireland H.S."/>
            <person name="Wu R."/>
            <person name="Atkinson R.G."/>
            <person name="Karunairetnam S."/>
            <person name="Bulley S."/>
            <person name="Chunkath S."/>
            <person name="Hanley Z."/>
            <person name="Storey R."/>
            <person name="Thrimawithana A.H."/>
            <person name="Thomson S."/>
            <person name="David C."/>
            <person name="Testolin R."/>
            <person name="Huang H."/>
            <person name="Hellens R.P."/>
            <person name="Schaffer R.J."/>
        </authorList>
    </citation>
    <scope>NUCLEOTIDE SEQUENCE [LARGE SCALE GENOMIC DNA]</scope>
    <source>
        <strain evidence="5">cv. Red5</strain>
    </source>
</reference>